<protein>
    <submittedName>
        <fullName evidence="1">Orf_Bo225</fullName>
    </submittedName>
</protein>
<dbReference type="CDD" id="cd09023">
    <property type="entry name" value="Aldose_epim_Ec_c4013"/>
    <property type="match status" value="1"/>
</dbReference>
<name>A5WYE0_AGRTU</name>
<keyword evidence="1" id="KW-0614">Plasmid</keyword>
<proteinExistence type="predicted"/>
<evidence type="ECO:0000313" key="1">
    <source>
        <dbReference type="EMBL" id="AAZ50608.1"/>
    </source>
</evidence>
<gene>
    <name evidence="1" type="ORF">pTiBo225</name>
</gene>
<organism evidence="1">
    <name type="scientific">Agrobacterium tumefaciens</name>
    <dbReference type="NCBI Taxonomy" id="358"/>
    <lineage>
        <taxon>Bacteria</taxon>
        <taxon>Pseudomonadati</taxon>
        <taxon>Pseudomonadota</taxon>
        <taxon>Alphaproteobacteria</taxon>
        <taxon>Hyphomicrobiales</taxon>
        <taxon>Rhizobiaceae</taxon>
        <taxon>Rhizobium/Agrobacterium group</taxon>
        <taxon>Agrobacterium</taxon>
        <taxon>Agrobacterium tumefaciens complex</taxon>
    </lineage>
</organism>
<reference evidence="1" key="1">
    <citation type="submission" date="2005-05" db="EMBL/GenBank/DDBJ databases">
        <title>Complete sequence of the Ti plasmid pTiBo542 from the supervirulent Agrobacterium tumefaciens strain Bo542.</title>
        <authorList>
            <person name="Oger P.M."/>
            <person name="Farrand S.K."/>
            <person name="Olsen G.J."/>
            <person name="Reich C."/>
        </authorList>
    </citation>
    <scope>NUCLEOTIDE SEQUENCE</scope>
    <source>
        <strain evidence="1">Bo542</strain>
        <plasmid evidence="1">pTiBo542</plasmid>
    </source>
</reference>
<accession>A5WYE0</accession>
<dbReference type="Gene3D" id="2.70.98.10">
    <property type="match status" value="1"/>
</dbReference>
<dbReference type="Pfam" id="PF14486">
    <property type="entry name" value="DUF4432"/>
    <property type="match status" value="1"/>
</dbReference>
<geneLocation type="plasmid" evidence="1">
    <name>pTiBo542</name>
</geneLocation>
<dbReference type="AlphaFoldDB" id="A5WYE0"/>
<dbReference type="GO" id="GO:0030246">
    <property type="term" value="F:carbohydrate binding"/>
    <property type="evidence" value="ECO:0007669"/>
    <property type="project" value="InterPro"/>
</dbReference>
<dbReference type="InterPro" id="IPR027839">
    <property type="entry name" value="DUF4432"/>
</dbReference>
<dbReference type="EMBL" id="DQ058764">
    <property type="protein sequence ID" value="AAZ50608.1"/>
    <property type="molecule type" value="Genomic_DNA"/>
</dbReference>
<sequence>MNPDSSSFSSIWAARTPTFSVAGQSELLTISASDAIEDTMDINLLRKTPDLRGVADIRLVTLEDGPARGQRLLIARNAKGISFEIAVDRGFDVSSLSFKGVNIGWNSPAQMRFPPSDPGSEDGWGFLRNFDGFMVTCGLDHVSRPRETDISHYGHPHLKTRKMPQHGRISTEKARLVGYGVDQDSEEIFCEGIVRQASVFGETLELRRRVTLGIFASEIVIDDVVTNRGFVPSHHAMIYHLNLGYPFLDENLEFTGLPELLAAKMLVEQPLPNDKYGERVDSVDSRDIPWSDPIMLSNPALDVSVGLSFSRTHLNRLAIWRAYQSGMYALGVEPRTDIAEDRPLLQPGESCNYTIGLVFGSYEGA</sequence>
<dbReference type="RefSeq" id="WP_012478159.1">
    <property type="nucleotide sequence ID" value="NC_010929.1"/>
</dbReference>
<dbReference type="InterPro" id="IPR014718">
    <property type="entry name" value="GH-type_carb-bd"/>
</dbReference>